<dbReference type="Gene3D" id="1.10.150.240">
    <property type="entry name" value="Putative phosphatase, domain 2"/>
    <property type="match status" value="1"/>
</dbReference>
<comment type="cofactor">
    <cofactor evidence="1">
        <name>Mg(2+)</name>
        <dbReference type="ChEBI" id="CHEBI:18420"/>
    </cofactor>
</comment>
<dbReference type="NCBIfam" id="TIGR01509">
    <property type="entry name" value="HAD-SF-IA-v3"/>
    <property type="match status" value="1"/>
</dbReference>
<gene>
    <name evidence="5" type="ORF">EOE48_19230</name>
</gene>
<evidence type="ECO:0000313" key="5">
    <source>
        <dbReference type="EMBL" id="RVU15643.1"/>
    </source>
</evidence>
<protein>
    <submittedName>
        <fullName evidence="5">HAD family hydrolase</fullName>
    </submittedName>
</protein>
<dbReference type="SFLD" id="SFLDG01129">
    <property type="entry name" value="C1.5:_HAD__Beta-PGM__Phosphata"/>
    <property type="match status" value="1"/>
</dbReference>
<dbReference type="SUPFAM" id="SSF56784">
    <property type="entry name" value="HAD-like"/>
    <property type="match status" value="1"/>
</dbReference>
<dbReference type="Proteomes" id="UP000286997">
    <property type="component" value="Unassembled WGS sequence"/>
</dbReference>
<dbReference type="InterPro" id="IPR051600">
    <property type="entry name" value="Beta-PGM-like"/>
</dbReference>
<dbReference type="PANTHER" id="PTHR46193:SF10">
    <property type="entry name" value="6-PHOSPHOGLUCONATE PHOSPHATASE"/>
    <property type="match status" value="1"/>
</dbReference>
<name>A0A3S2XIH4_9HYPH</name>
<keyword evidence="5" id="KW-0378">Hydrolase</keyword>
<dbReference type="OrthoDB" id="9797743at2"/>
<dbReference type="AlphaFoldDB" id="A0A3S2XIH4"/>
<comment type="caution">
    <text evidence="5">The sequence shown here is derived from an EMBL/GenBank/DDBJ whole genome shotgun (WGS) entry which is preliminary data.</text>
</comment>
<dbReference type="CDD" id="cd07526">
    <property type="entry name" value="HAD_BPGM_like"/>
    <property type="match status" value="1"/>
</dbReference>
<dbReference type="GO" id="GO:0046872">
    <property type="term" value="F:metal ion binding"/>
    <property type="evidence" value="ECO:0007669"/>
    <property type="project" value="UniProtKB-KW"/>
</dbReference>
<organism evidence="5 6">
    <name type="scientific">Methylobacterium oryzihabitans</name>
    <dbReference type="NCBI Taxonomy" id="2499852"/>
    <lineage>
        <taxon>Bacteria</taxon>
        <taxon>Pseudomonadati</taxon>
        <taxon>Pseudomonadota</taxon>
        <taxon>Alphaproteobacteria</taxon>
        <taxon>Hyphomicrobiales</taxon>
        <taxon>Methylobacteriaceae</taxon>
        <taxon>Methylobacterium</taxon>
    </lineage>
</organism>
<evidence type="ECO:0000256" key="3">
    <source>
        <dbReference type="ARBA" id="ARBA00022723"/>
    </source>
</evidence>
<evidence type="ECO:0000256" key="2">
    <source>
        <dbReference type="ARBA" id="ARBA00006171"/>
    </source>
</evidence>
<evidence type="ECO:0000313" key="6">
    <source>
        <dbReference type="Proteomes" id="UP000286997"/>
    </source>
</evidence>
<dbReference type="InterPro" id="IPR006439">
    <property type="entry name" value="HAD-SF_hydro_IA"/>
</dbReference>
<dbReference type="InterPro" id="IPR023198">
    <property type="entry name" value="PGP-like_dom2"/>
</dbReference>
<dbReference type="InterPro" id="IPR023214">
    <property type="entry name" value="HAD_sf"/>
</dbReference>
<dbReference type="Pfam" id="PF00702">
    <property type="entry name" value="Hydrolase"/>
    <property type="match status" value="1"/>
</dbReference>
<dbReference type="RefSeq" id="WP_127732123.1">
    <property type="nucleotide sequence ID" value="NZ_SACP01000020.1"/>
</dbReference>
<accession>A0A3S2XIH4</accession>
<dbReference type="PANTHER" id="PTHR46193">
    <property type="entry name" value="6-PHOSPHOGLUCONATE PHOSPHATASE"/>
    <property type="match status" value="1"/>
</dbReference>
<evidence type="ECO:0000256" key="1">
    <source>
        <dbReference type="ARBA" id="ARBA00001946"/>
    </source>
</evidence>
<keyword evidence="6" id="KW-1185">Reference proteome</keyword>
<sequence length="225" mass="23722">MVPDLVIFDCDGVLIDSEVLAAQVHAEALARLGCRIGAAELIRRFTGVPDREMVPVIEREWGRSLPPDYDEGVKATIAARFATDLQPIPHVRAALDRIDRPVCVASSSSPEKLRLGLGLTGLHELFAPHVFSASQVRRGKPAPDLFLFAAERMGGVAPARCLVVEDSVAGVTAARAAGMPVVGFTGAGHCGPDHADTLRAAGADRVIDDLRRLPALIDPAAGLTG</sequence>
<evidence type="ECO:0000256" key="4">
    <source>
        <dbReference type="ARBA" id="ARBA00022842"/>
    </source>
</evidence>
<keyword evidence="4" id="KW-0460">Magnesium</keyword>
<dbReference type="SFLD" id="SFLDS00003">
    <property type="entry name" value="Haloacid_Dehalogenase"/>
    <property type="match status" value="1"/>
</dbReference>
<proteinExistence type="inferred from homology"/>
<reference evidence="5 6" key="1">
    <citation type="submission" date="2019-01" db="EMBL/GenBank/DDBJ databases">
        <authorList>
            <person name="Chen W.-M."/>
        </authorList>
    </citation>
    <scope>NUCLEOTIDE SEQUENCE [LARGE SCALE GENOMIC DNA]</scope>
    <source>
        <strain evidence="5 6">TER-1</strain>
    </source>
</reference>
<dbReference type="Gene3D" id="3.40.50.1000">
    <property type="entry name" value="HAD superfamily/HAD-like"/>
    <property type="match status" value="1"/>
</dbReference>
<dbReference type="EMBL" id="SACP01000020">
    <property type="protein sequence ID" value="RVU15643.1"/>
    <property type="molecule type" value="Genomic_DNA"/>
</dbReference>
<dbReference type="InterPro" id="IPR036412">
    <property type="entry name" value="HAD-like_sf"/>
</dbReference>
<keyword evidence="3" id="KW-0479">Metal-binding</keyword>
<dbReference type="SFLD" id="SFLDG01135">
    <property type="entry name" value="C1.5.6:_HAD__Beta-PGM__Phospha"/>
    <property type="match status" value="1"/>
</dbReference>
<comment type="similarity">
    <text evidence="2">Belongs to the HAD-like hydrolase superfamily. CbbY/CbbZ/Gph/YieH family.</text>
</comment>
<dbReference type="GO" id="GO:0016787">
    <property type="term" value="F:hydrolase activity"/>
    <property type="evidence" value="ECO:0007669"/>
    <property type="project" value="UniProtKB-KW"/>
</dbReference>